<accession>A0A9Q9UJW4</accession>
<gene>
    <name evidence="2" type="ORF">SB6410_05399</name>
</gene>
<protein>
    <recommendedName>
        <fullName evidence="1">DUF4123 domain-containing protein</fullName>
    </recommendedName>
</protein>
<dbReference type="RefSeq" id="WP_142445420.1">
    <property type="nucleotide sequence ID" value="NZ_CABGGO010000009.1"/>
</dbReference>
<comment type="caution">
    <text evidence="2">The sequence shown here is derived from an EMBL/GenBank/DDBJ whole genome shotgun (WGS) entry which is preliminary data.</text>
</comment>
<sequence length="268" mass="30761">MENIKTWLDKIHLTCQQIGHNYIDIIIDQCGLNFSVIPALSGFSPAIKWQSLYQGLPENIYLNDAPFLVRIELEDALQVQWLYALAREAAATAPLLVLGSSWRFDVLAGWLVRCIDAQHEGCAGIFRFWDTRIFSYLFTHVLNSEQQSTLHRPVLFWSWLDRDGVPVLLEGNGAALGEEELSEKIILTDNQFESLMCLCDAKQFLRYQQLPEGIFTLKEAEFAACFEAMLAATHEHIIFDDKRDDWVRAYIVTQNKLSDESDNKRDNI</sequence>
<dbReference type="AlphaFoldDB" id="A0A9Q9UJW4"/>
<evidence type="ECO:0000259" key="1">
    <source>
        <dbReference type="Pfam" id="PF13503"/>
    </source>
</evidence>
<reference evidence="2 3" key="1">
    <citation type="submission" date="2019-07" db="EMBL/GenBank/DDBJ databases">
        <authorList>
            <person name="Brisse S."/>
            <person name="Rodrigues C."/>
            <person name="Thorpe H."/>
        </authorList>
    </citation>
    <scope>NUCLEOTIDE SEQUENCE [LARGE SCALE GENOMIC DNA]</scope>
    <source>
        <strain evidence="2">SB6410</strain>
    </source>
</reference>
<evidence type="ECO:0000313" key="2">
    <source>
        <dbReference type="EMBL" id="VUS41107.1"/>
    </source>
</evidence>
<dbReference type="Proteomes" id="UP000318567">
    <property type="component" value="Unassembled WGS sequence"/>
</dbReference>
<dbReference type="EMBL" id="CABGGO010000009">
    <property type="protein sequence ID" value="VUS41107.1"/>
    <property type="molecule type" value="Genomic_DNA"/>
</dbReference>
<dbReference type="Pfam" id="PF13503">
    <property type="entry name" value="DUF4123"/>
    <property type="match status" value="1"/>
</dbReference>
<proteinExistence type="predicted"/>
<organism evidence="2 3">
    <name type="scientific">Klebsiella pasteurii</name>
    <dbReference type="NCBI Taxonomy" id="2587529"/>
    <lineage>
        <taxon>Bacteria</taxon>
        <taxon>Pseudomonadati</taxon>
        <taxon>Pseudomonadota</taxon>
        <taxon>Gammaproteobacteria</taxon>
        <taxon>Enterobacterales</taxon>
        <taxon>Enterobacteriaceae</taxon>
        <taxon>Klebsiella/Raoultella group</taxon>
        <taxon>Klebsiella</taxon>
    </lineage>
</organism>
<feature type="domain" description="DUF4123" evidence="1">
    <location>
        <begin position="31"/>
        <end position="147"/>
    </location>
</feature>
<name>A0A9Q9UJW4_9ENTR</name>
<dbReference type="InterPro" id="IPR025391">
    <property type="entry name" value="DUF4123"/>
</dbReference>
<evidence type="ECO:0000313" key="3">
    <source>
        <dbReference type="Proteomes" id="UP000318567"/>
    </source>
</evidence>